<sequence>MTTPTHSLKHSETELARIQAMVNKARETATTRKPAPASVLSREETTATNSLEYLYLGPPSKIPPAVLDTGAIQRSHDETMQKILDGLMIRRRLQVSSATSDTAPLQARRHEDVTNNILIRRETLDQICTARDSFGALSRFRSLKNSQKAGALSTLSSDNFQWMLQQIWTEQGSNAATALVFNMLRKNIKRSADKYLLHSSIVVMLKNHDMDGAFKLWNHLDTYDTPVQPWLYSLAIKQFIGIGQVDQALHMYTVMKELSNPPIEKAGVLLLRAMLRERRYENIAMIADDLCDVLMEPADPRLLELLLNAYSKAGNIARMQDMCTYLVDQEIQPRAPIISIMVSAYMKNGMRDEALDMVELLLQTYDKMDEKIQRILISTILQASGLPDAMQLLELLDSHKLLRSCRCHIIISSAYAHTQQYEKVGELFDRAEEIDLEITPPFFTLAINGALKLNNLSRARALLSRCETFLKKGEMRKETFYTLQLHLHSREGRHDKVKHLWDTELKDSASRSVALSLYIDSAGHNCKASTVVDLWKSLDADGYDLNNENLINSYLEALLRTGHHDLALQVFKREFQKRSLTPTTKTLITVLQPLVVKQNIALIRKLKTFIFHTYPSVIPAWQSVQEMLEDQLKKASSNSHKKSRKSH</sequence>
<evidence type="ECO:0000256" key="1">
    <source>
        <dbReference type="ARBA" id="ARBA00006192"/>
    </source>
</evidence>
<keyword evidence="2" id="KW-0677">Repeat</keyword>
<feature type="repeat" description="PPR" evidence="5">
    <location>
        <begin position="547"/>
        <end position="582"/>
    </location>
</feature>
<evidence type="ECO:0000256" key="5">
    <source>
        <dbReference type="PROSITE-ProRule" id="PRU00708"/>
    </source>
</evidence>
<dbReference type="PANTHER" id="PTHR47447:SF23">
    <property type="entry name" value="PENTACOTRIPEPTIDE-REPEAT REGION OF PRORP DOMAIN-CONTAINING PROTEIN"/>
    <property type="match status" value="1"/>
</dbReference>
<name>A0A8H7Q139_9FUNG</name>
<dbReference type="EMBL" id="JAEPRA010000006">
    <property type="protein sequence ID" value="KAG2183963.1"/>
    <property type="molecule type" value="Genomic_DNA"/>
</dbReference>
<dbReference type="Proteomes" id="UP000612746">
    <property type="component" value="Unassembled WGS sequence"/>
</dbReference>
<comment type="caution">
    <text evidence="7">The sequence shown here is derived from an EMBL/GenBank/DDBJ whole genome shotgun (WGS) entry which is preliminary data.</text>
</comment>
<comment type="subunit">
    <text evidence="4">Binds to mitochondrial small subunit 15S rRNA.</text>
</comment>
<evidence type="ECO:0008006" key="9">
    <source>
        <dbReference type="Google" id="ProtNLM"/>
    </source>
</evidence>
<keyword evidence="8" id="KW-1185">Reference proteome</keyword>
<dbReference type="PANTHER" id="PTHR47447">
    <property type="entry name" value="OS03G0856100 PROTEIN"/>
    <property type="match status" value="1"/>
</dbReference>
<comment type="similarity">
    <text evidence="1">Belongs to the CCM1 family.</text>
</comment>
<dbReference type="OrthoDB" id="185373at2759"/>
<evidence type="ECO:0000256" key="4">
    <source>
        <dbReference type="ARBA" id="ARBA00044511"/>
    </source>
</evidence>
<organism evidence="7 8">
    <name type="scientific">Umbelopsis vinacea</name>
    <dbReference type="NCBI Taxonomy" id="44442"/>
    <lineage>
        <taxon>Eukaryota</taxon>
        <taxon>Fungi</taxon>
        <taxon>Fungi incertae sedis</taxon>
        <taxon>Mucoromycota</taxon>
        <taxon>Mucoromycotina</taxon>
        <taxon>Umbelopsidomycetes</taxon>
        <taxon>Umbelopsidales</taxon>
        <taxon>Umbelopsidaceae</taxon>
        <taxon>Umbelopsis</taxon>
    </lineage>
</organism>
<dbReference type="Pfam" id="PF01535">
    <property type="entry name" value="PPR"/>
    <property type="match status" value="1"/>
</dbReference>
<gene>
    <name evidence="7" type="ORF">INT44_008974</name>
</gene>
<evidence type="ECO:0000256" key="2">
    <source>
        <dbReference type="ARBA" id="ARBA00022737"/>
    </source>
</evidence>
<evidence type="ECO:0000313" key="8">
    <source>
        <dbReference type="Proteomes" id="UP000612746"/>
    </source>
</evidence>
<comment type="function">
    <text evidence="3">Regulates mitochondrial small subunit maturation by controlling 15S rRNA 5'-end processing. Localizes to the 5' precursor of the 15S rRNA in a position that is subsequently occupied by mS47 in the mature yeast mtSSU. Uses structure and sequence-specific RNA recognition, binding to a single-stranded region of the precursor and specifically recognizing bases -6 to -1. The exchange of Ccm1 for mS47 is coupled to the irreversible removal of precursor rRNA that is accompanied by conformational changes of the mitoribosomal proteins uS5m and mS26. These conformational changes signal completion of 5'-end rRNA processing through protection of the mature 5'-end of the 15S rRNA and stabilization of mS47. The removal of the 5' precursor together with the dissociation of Ccm1 may be catalyzed by the 5'-3' exoribonuclease Pet127. Involved in the specific removal of group I introns in mitochondrial encoded transcripts.</text>
</comment>
<dbReference type="InterPro" id="IPR002885">
    <property type="entry name" value="PPR_rpt"/>
</dbReference>
<dbReference type="InterPro" id="IPR011990">
    <property type="entry name" value="TPR-like_helical_dom_sf"/>
</dbReference>
<feature type="region of interest" description="Disordered" evidence="6">
    <location>
        <begin position="24"/>
        <end position="43"/>
    </location>
</feature>
<evidence type="ECO:0000256" key="6">
    <source>
        <dbReference type="SAM" id="MobiDB-lite"/>
    </source>
</evidence>
<evidence type="ECO:0000313" key="7">
    <source>
        <dbReference type="EMBL" id="KAG2183963.1"/>
    </source>
</evidence>
<proteinExistence type="inferred from homology"/>
<accession>A0A8H7Q139</accession>
<dbReference type="PROSITE" id="PS51375">
    <property type="entry name" value="PPR"/>
    <property type="match status" value="1"/>
</dbReference>
<dbReference type="Gene3D" id="1.25.40.10">
    <property type="entry name" value="Tetratricopeptide repeat domain"/>
    <property type="match status" value="2"/>
</dbReference>
<reference evidence="7" key="1">
    <citation type="submission" date="2020-12" db="EMBL/GenBank/DDBJ databases">
        <title>Metabolic potential, ecology and presence of endohyphal bacteria is reflected in genomic diversity of Mucoromycotina.</title>
        <authorList>
            <person name="Muszewska A."/>
            <person name="Okrasinska A."/>
            <person name="Steczkiewicz K."/>
            <person name="Drgas O."/>
            <person name="Orlowska M."/>
            <person name="Perlinska-Lenart U."/>
            <person name="Aleksandrzak-Piekarczyk T."/>
            <person name="Szatraj K."/>
            <person name="Zielenkiewicz U."/>
            <person name="Pilsyk S."/>
            <person name="Malc E."/>
            <person name="Mieczkowski P."/>
            <person name="Kruszewska J.S."/>
            <person name="Biernat P."/>
            <person name="Pawlowska J."/>
        </authorList>
    </citation>
    <scope>NUCLEOTIDE SEQUENCE</scope>
    <source>
        <strain evidence="7">WA0000051536</strain>
    </source>
</reference>
<protein>
    <recommendedName>
        <fullName evidence="9">Pentatricopeptide repeat-containing protein</fullName>
    </recommendedName>
</protein>
<evidence type="ECO:0000256" key="3">
    <source>
        <dbReference type="ARBA" id="ARBA00044493"/>
    </source>
</evidence>
<dbReference type="AlphaFoldDB" id="A0A8H7Q139"/>